<dbReference type="PANTHER" id="PTHR48101">
    <property type="entry name" value="METHYLMALONYL-COA MUTASE, MITOCHONDRIAL-RELATED"/>
    <property type="match status" value="1"/>
</dbReference>
<dbReference type="Proteomes" id="UP000639973">
    <property type="component" value="Unassembled WGS sequence"/>
</dbReference>
<evidence type="ECO:0000313" key="8">
    <source>
        <dbReference type="EMBL" id="GGL66942.1"/>
    </source>
</evidence>
<evidence type="ECO:0000256" key="3">
    <source>
        <dbReference type="ARBA" id="ARBA00022628"/>
    </source>
</evidence>
<organism evidence="8 9">
    <name type="scientific">Deinococcus aerolatus</name>
    <dbReference type="NCBI Taxonomy" id="522487"/>
    <lineage>
        <taxon>Bacteria</taxon>
        <taxon>Thermotogati</taxon>
        <taxon>Deinococcota</taxon>
        <taxon>Deinococci</taxon>
        <taxon>Deinococcales</taxon>
        <taxon>Deinococcaceae</taxon>
        <taxon>Deinococcus</taxon>
    </lineage>
</organism>
<evidence type="ECO:0000256" key="4">
    <source>
        <dbReference type="ARBA" id="ARBA00022723"/>
    </source>
</evidence>
<dbReference type="InterPro" id="IPR006099">
    <property type="entry name" value="MeMalonylCoA_mutase_a/b_cat"/>
</dbReference>
<dbReference type="PROSITE" id="PS51332">
    <property type="entry name" value="B12_BINDING"/>
    <property type="match status" value="1"/>
</dbReference>
<dbReference type="Pfam" id="PF01642">
    <property type="entry name" value="MM_CoA_mutase"/>
    <property type="match status" value="1"/>
</dbReference>
<feature type="domain" description="B12-binding" evidence="7">
    <location>
        <begin position="583"/>
        <end position="715"/>
    </location>
</feature>
<dbReference type="CDD" id="cd02071">
    <property type="entry name" value="MM_CoA_mut_B12_BD"/>
    <property type="match status" value="1"/>
</dbReference>
<evidence type="ECO:0000256" key="6">
    <source>
        <dbReference type="ARBA" id="ARBA00023285"/>
    </source>
</evidence>
<dbReference type="CDD" id="cd03679">
    <property type="entry name" value="MM_CoA_mutase_alpha_like"/>
    <property type="match status" value="1"/>
</dbReference>
<reference evidence="9" key="1">
    <citation type="journal article" date="2019" name="Int. J. Syst. Evol. Microbiol.">
        <title>The Global Catalogue of Microorganisms (GCM) 10K type strain sequencing project: providing services to taxonomists for standard genome sequencing and annotation.</title>
        <authorList>
            <consortium name="The Broad Institute Genomics Platform"/>
            <consortium name="The Broad Institute Genome Sequencing Center for Infectious Disease"/>
            <person name="Wu L."/>
            <person name="Ma J."/>
        </authorList>
    </citation>
    <scope>NUCLEOTIDE SEQUENCE [LARGE SCALE GENOMIC DNA]</scope>
    <source>
        <strain evidence="9">JCM 15442</strain>
    </source>
</reference>
<dbReference type="NCBIfam" id="TIGR00641">
    <property type="entry name" value="acid_CoA_mut_N"/>
    <property type="match status" value="1"/>
</dbReference>
<dbReference type="SUPFAM" id="SSF52242">
    <property type="entry name" value="Cobalamin (vitamin B12)-binding domain"/>
    <property type="match status" value="1"/>
</dbReference>
<dbReference type="RefSeq" id="WP_188967970.1">
    <property type="nucleotide sequence ID" value="NZ_BMOL01000001.1"/>
</dbReference>
<dbReference type="InterPro" id="IPR006159">
    <property type="entry name" value="Acid_CoA_mut_C"/>
</dbReference>
<dbReference type="InterPro" id="IPR006158">
    <property type="entry name" value="Cobalamin-bd"/>
</dbReference>
<keyword evidence="3" id="KW-0846">Cobalamin</keyword>
<comment type="cofactor">
    <cofactor evidence="1">
        <name>adenosylcob(III)alamin</name>
        <dbReference type="ChEBI" id="CHEBI:18408"/>
    </cofactor>
</comment>
<dbReference type="PANTHER" id="PTHR48101:SF4">
    <property type="entry name" value="METHYLMALONYL-COA MUTASE, MITOCHONDRIAL"/>
    <property type="match status" value="1"/>
</dbReference>
<dbReference type="Pfam" id="PF02310">
    <property type="entry name" value="B12-binding"/>
    <property type="match status" value="1"/>
</dbReference>
<evidence type="ECO:0000256" key="5">
    <source>
        <dbReference type="ARBA" id="ARBA00023235"/>
    </source>
</evidence>
<protein>
    <submittedName>
        <fullName evidence="8">Methylmalonyl-CoA mutase</fullName>
    </submittedName>
</protein>
<keyword evidence="6" id="KW-0170">Cobalt</keyword>
<sequence length="715" mass="77692">MSEQHTPKLDAWKALARKDLKGAEPETLNRTTPEGLTLKALYTRADLPEGAADTLPGLPPYTRGPRATMYAARPWTIRQYAGFSTAEASNAFYRRNLAAGQKGLSVAFDLATHRGYDSDHPRVQGDVGKAGVAIDSVEDMKLLFDGIPLDQMSVSMTMNGAVLPILAGYIVAGQEGGARLDQLSGTIQNDILKEFMVRNTYIYPPEPSMRIVADIIEFTAQQMPRFNSISISGYHLQEAGANAALELAYTLADGLEYVRAALAKGLNVDAFAPRLSFFFAIGMNFYTEVAKLRAARLLWDEIMTGFDPKNPMSRALRTHCQTSGWSLTEQDPYNNVVRTAVEAMAAVFGGTQSLHTNAFDEAIGLPTEFSARIARNTQLLIQEETGISDVVDPWGGSYLMERLTFDLAEKARELMREVEELGGMAKAIEAGIPKLRIEESAARKQARIDRGEDVIVGVNKYQLQEQTPVELLEIDNDAVRESQIARLNRVKAERDPEAVKFALDALENAARTGDGNLLALSVEAMRARCTVGEVSDALERVWGRHSAEVRTLSGVYAQGYAGDEGFAALQGDIEAFAEAEGRRPRMLVVKMGQDGHDRGAKVIATGFADLGFDVDVGPLFQTPDEAARQAVENDVHVIGVSSQAAGHKTLIPQLIAALKAQDAGDILVIAGGVIPQQDYAALREAGVAGIFGPGTPILTSAREVLRLLRQRNSDR</sequence>
<keyword evidence="9" id="KW-1185">Reference proteome</keyword>
<comment type="caution">
    <text evidence="8">The sequence shown here is derived from an EMBL/GenBank/DDBJ whole genome shotgun (WGS) entry which is preliminary data.</text>
</comment>
<keyword evidence="4" id="KW-0479">Metal-binding</keyword>
<evidence type="ECO:0000256" key="2">
    <source>
        <dbReference type="ARBA" id="ARBA00008465"/>
    </source>
</evidence>
<dbReference type="SUPFAM" id="SSF51703">
    <property type="entry name" value="Cobalamin (vitamin B12)-dependent enzymes"/>
    <property type="match status" value="1"/>
</dbReference>
<dbReference type="InterPro" id="IPR016176">
    <property type="entry name" value="Cbl-dep_enz_cat"/>
</dbReference>
<gene>
    <name evidence="8" type="ORF">GCM10010840_01120</name>
</gene>
<dbReference type="Gene3D" id="3.20.20.240">
    <property type="entry name" value="Methylmalonyl-CoA mutase"/>
    <property type="match status" value="1"/>
</dbReference>
<dbReference type="EMBL" id="BMOL01000001">
    <property type="protein sequence ID" value="GGL66942.1"/>
    <property type="molecule type" value="Genomic_DNA"/>
</dbReference>
<name>A0ABQ2FYV1_9DEIO</name>
<proteinExistence type="inferred from homology"/>
<keyword evidence="5" id="KW-0413">Isomerase</keyword>
<evidence type="ECO:0000313" key="9">
    <source>
        <dbReference type="Proteomes" id="UP000639973"/>
    </source>
</evidence>
<evidence type="ECO:0000259" key="7">
    <source>
        <dbReference type="PROSITE" id="PS51332"/>
    </source>
</evidence>
<comment type="similarity">
    <text evidence="2">Belongs to the methylmalonyl-CoA mutase family.</text>
</comment>
<dbReference type="Gene3D" id="3.40.50.280">
    <property type="entry name" value="Cobalamin-binding domain"/>
    <property type="match status" value="1"/>
</dbReference>
<accession>A0ABQ2FYV1</accession>
<evidence type="ECO:0000256" key="1">
    <source>
        <dbReference type="ARBA" id="ARBA00001922"/>
    </source>
</evidence>
<dbReference type="NCBIfam" id="TIGR00640">
    <property type="entry name" value="acid_CoA_mut_C"/>
    <property type="match status" value="1"/>
</dbReference>
<dbReference type="InterPro" id="IPR036724">
    <property type="entry name" value="Cobalamin-bd_sf"/>
</dbReference>
<dbReference type="InterPro" id="IPR006098">
    <property type="entry name" value="MMCoA_mutase_a_cat"/>
</dbReference>
<dbReference type="NCBIfam" id="NF006944">
    <property type="entry name" value="PRK09426.1"/>
    <property type="match status" value="1"/>
</dbReference>